<organism evidence="2 3">
    <name type="scientific">Paspalum notatum var. saurae</name>
    <dbReference type="NCBI Taxonomy" id="547442"/>
    <lineage>
        <taxon>Eukaryota</taxon>
        <taxon>Viridiplantae</taxon>
        <taxon>Streptophyta</taxon>
        <taxon>Embryophyta</taxon>
        <taxon>Tracheophyta</taxon>
        <taxon>Spermatophyta</taxon>
        <taxon>Magnoliopsida</taxon>
        <taxon>Liliopsida</taxon>
        <taxon>Poales</taxon>
        <taxon>Poaceae</taxon>
        <taxon>PACMAD clade</taxon>
        <taxon>Panicoideae</taxon>
        <taxon>Andropogonodae</taxon>
        <taxon>Paspaleae</taxon>
        <taxon>Paspalinae</taxon>
        <taxon>Paspalum</taxon>
    </lineage>
</organism>
<evidence type="ECO:0000313" key="3">
    <source>
        <dbReference type="Proteomes" id="UP001341281"/>
    </source>
</evidence>
<gene>
    <name evidence="2" type="ORF">U9M48_021262</name>
</gene>
<sequence>MFRKIQGPIEASPPMGDGFSAAHTMRQQQLRQAIQNEPDHDPLSVANELLMNLNLTAQRMAERTYASALHASSLPKFDVIPQTNGQIIT</sequence>
<evidence type="ECO:0000313" key="2">
    <source>
        <dbReference type="EMBL" id="WVZ72869.1"/>
    </source>
</evidence>
<name>A0AAQ3TF84_PASNO</name>
<evidence type="ECO:0000256" key="1">
    <source>
        <dbReference type="SAM" id="MobiDB-lite"/>
    </source>
</evidence>
<accession>A0AAQ3TF84</accession>
<keyword evidence="3" id="KW-1185">Reference proteome</keyword>
<proteinExistence type="predicted"/>
<dbReference type="AlphaFoldDB" id="A0AAQ3TF84"/>
<protein>
    <submittedName>
        <fullName evidence="2">Uncharacterized protein</fullName>
    </submittedName>
</protein>
<dbReference type="Proteomes" id="UP001341281">
    <property type="component" value="Chromosome 04"/>
</dbReference>
<reference evidence="2 3" key="1">
    <citation type="submission" date="2024-02" db="EMBL/GenBank/DDBJ databases">
        <title>High-quality chromosome-scale genome assembly of Pensacola bahiagrass (Paspalum notatum Flugge var. saurae).</title>
        <authorList>
            <person name="Vega J.M."/>
            <person name="Podio M."/>
            <person name="Orjuela J."/>
            <person name="Siena L.A."/>
            <person name="Pessino S.C."/>
            <person name="Combes M.C."/>
            <person name="Mariac C."/>
            <person name="Albertini E."/>
            <person name="Pupilli F."/>
            <person name="Ortiz J.P.A."/>
            <person name="Leblanc O."/>
        </authorList>
    </citation>
    <scope>NUCLEOTIDE SEQUENCE [LARGE SCALE GENOMIC DNA]</scope>
    <source>
        <strain evidence="2">R1</strain>
        <tissue evidence="2">Leaf</tissue>
    </source>
</reference>
<dbReference type="EMBL" id="CP144748">
    <property type="protein sequence ID" value="WVZ72869.1"/>
    <property type="molecule type" value="Genomic_DNA"/>
</dbReference>
<feature type="region of interest" description="Disordered" evidence="1">
    <location>
        <begin position="1"/>
        <end position="29"/>
    </location>
</feature>